<dbReference type="EMBL" id="CP000089">
    <property type="protein sequence ID" value="AAZ47031.1"/>
    <property type="molecule type" value="Genomic_DNA"/>
</dbReference>
<gene>
    <name evidence="3" type="ordered locus">Daro_2294</name>
</gene>
<dbReference type="CDD" id="cd00093">
    <property type="entry name" value="HTH_XRE"/>
    <property type="match status" value="1"/>
</dbReference>
<name>Q47DQ0_DECAR</name>
<dbReference type="GO" id="GO:0003700">
    <property type="term" value="F:DNA-binding transcription factor activity"/>
    <property type="evidence" value="ECO:0007669"/>
    <property type="project" value="TreeGrafter"/>
</dbReference>
<dbReference type="InterPro" id="IPR050807">
    <property type="entry name" value="TransReg_Diox_bact_type"/>
</dbReference>
<dbReference type="AlphaFoldDB" id="Q47DQ0"/>
<dbReference type="SMART" id="SM00530">
    <property type="entry name" value="HTH_XRE"/>
    <property type="match status" value="1"/>
</dbReference>
<dbReference type="HOGENOM" id="CLU_066192_29_1_4"/>
<dbReference type="GO" id="GO:0005829">
    <property type="term" value="C:cytosol"/>
    <property type="evidence" value="ECO:0007669"/>
    <property type="project" value="TreeGrafter"/>
</dbReference>
<reference evidence="3" key="1">
    <citation type="submission" date="2005-08" db="EMBL/GenBank/DDBJ databases">
        <title>Complete sequence of Dechloromonas aromatica RCB.</title>
        <authorList>
            <person name="Salinero K.K."/>
            <person name="Copeland A."/>
            <person name="Lucas S."/>
            <person name="Lapidus A."/>
            <person name="Barry K."/>
            <person name="Detter J.C."/>
            <person name="Glavina T."/>
            <person name="Hammon N."/>
            <person name="Israni S."/>
            <person name="Pitluck S."/>
            <person name="Di Bartolo G."/>
            <person name="Trong S."/>
            <person name="Schmutz J."/>
            <person name="Larimer F."/>
            <person name="Land M."/>
            <person name="Ivanova N."/>
            <person name="Richardson P."/>
        </authorList>
    </citation>
    <scope>NUCLEOTIDE SEQUENCE</scope>
    <source>
        <strain evidence="3">RCB</strain>
    </source>
</reference>
<evidence type="ECO:0000259" key="2">
    <source>
        <dbReference type="PROSITE" id="PS50943"/>
    </source>
</evidence>
<dbReference type="InterPro" id="IPR001387">
    <property type="entry name" value="Cro/C1-type_HTH"/>
</dbReference>
<evidence type="ECO:0000313" key="3">
    <source>
        <dbReference type="EMBL" id="AAZ47031.1"/>
    </source>
</evidence>
<feature type="domain" description="HTH cro/C1-type" evidence="2">
    <location>
        <begin position="20"/>
        <end position="74"/>
    </location>
</feature>
<dbReference type="Pfam" id="PF01381">
    <property type="entry name" value="HTH_3"/>
    <property type="match status" value="1"/>
</dbReference>
<accession>Q47DQ0</accession>
<dbReference type="PROSITE" id="PS50943">
    <property type="entry name" value="HTH_CROC1"/>
    <property type="match status" value="1"/>
</dbReference>
<dbReference type="PANTHER" id="PTHR46797">
    <property type="entry name" value="HTH-TYPE TRANSCRIPTIONAL REGULATOR"/>
    <property type="match status" value="1"/>
</dbReference>
<proteinExistence type="predicted"/>
<dbReference type="PANTHER" id="PTHR46797:SF1">
    <property type="entry name" value="METHYLPHOSPHONATE SYNTHASE"/>
    <property type="match status" value="1"/>
</dbReference>
<dbReference type="eggNOG" id="COG1476">
    <property type="taxonomic scope" value="Bacteria"/>
</dbReference>
<dbReference type="Gene3D" id="1.10.260.40">
    <property type="entry name" value="lambda repressor-like DNA-binding domains"/>
    <property type="match status" value="1"/>
</dbReference>
<dbReference type="InterPro" id="IPR010982">
    <property type="entry name" value="Lambda_DNA-bd_dom_sf"/>
</dbReference>
<dbReference type="SUPFAM" id="SSF47413">
    <property type="entry name" value="lambda repressor-like DNA-binding domains"/>
    <property type="match status" value="1"/>
</dbReference>
<evidence type="ECO:0000256" key="1">
    <source>
        <dbReference type="ARBA" id="ARBA00023125"/>
    </source>
</evidence>
<dbReference type="GO" id="GO:0003677">
    <property type="term" value="F:DNA binding"/>
    <property type="evidence" value="ECO:0007669"/>
    <property type="project" value="UniProtKB-KW"/>
</dbReference>
<sequence length="80" mass="9131">MLSRMVTPFSQLQRRLARNMRQARIRRGLSQEALALEAEIDRTYVSQIERGIGNPSLRVMSQLSSVLETEVDELLKEIGS</sequence>
<protein>
    <submittedName>
        <fullName evidence="3">Helix-turn-helix motif protein</fullName>
    </submittedName>
</protein>
<keyword evidence="1" id="KW-0238">DNA-binding</keyword>
<dbReference type="KEGG" id="dar:Daro_2294"/>
<organism evidence="3">
    <name type="scientific">Dechloromonas aromatica (strain RCB)</name>
    <dbReference type="NCBI Taxonomy" id="159087"/>
    <lineage>
        <taxon>Bacteria</taxon>
        <taxon>Pseudomonadati</taxon>
        <taxon>Pseudomonadota</taxon>
        <taxon>Betaproteobacteria</taxon>
        <taxon>Rhodocyclales</taxon>
        <taxon>Azonexaceae</taxon>
        <taxon>Dechloromonas</taxon>
    </lineage>
</organism>